<sequence length="122" mass="13223">SSYIDRSVSADDSELNVELLIKNLKNVIIKKLLISYMTESSASLSVLSVSFSATFSQSSTSVSVSDSPAPAIPVPTILTPATSGFIFSAFVISSPHFKEMLCRLHELHFSRITLSLNSIKII</sequence>
<protein>
    <submittedName>
        <fullName evidence="2">Uncharacterized protein</fullName>
    </submittedName>
</protein>
<name>A0A179V503_BLAGS</name>
<dbReference type="Proteomes" id="UP000002038">
    <property type="component" value="Unassembled WGS sequence"/>
</dbReference>
<dbReference type="KEGG" id="bgh:BDBG_18077"/>
<keyword evidence="1" id="KW-1133">Transmembrane helix</keyword>
<evidence type="ECO:0000313" key="2">
    <source>
        <dbReference type="EMBL" id="OAT14529.1"/>
    </source>
</evidence>
<organism evidence="2 3">
    <name type="scientific">Blastomyces gilchristii (strain SLH14081)</name>
    <name type="common">Blastomyces dermatitidis</name>
    <dbReference type="NCBI Taxonomy" id="559298"/>
    <lineage>
        <taxon>Eukaryota</taxon>
        <taxon>Fungi</taxon>
        <taxon>Dikarya</taxon>
        <taxon>Ascomycota</taxon>
        <taxon>Pezizomycotina</taxon>
        <taxon>Eurotiomycetes</taxon>
        <taxon>Eurotiomycetidae</taxon>
        <taxon>Onygenales</taxon>
        <taxon>Ajellomycetaceae</taxon>
        <taxon>Blastomyces</taxon>
    </lineage>
</organism>
<dbReference type="VEuPathDB" id="FungiDB:BDBG_18077"/>
<keyword evidence="1" id="KW-0472">Membrane</keyword>
<feature type="non-terminal residue" evidence="2">
    <location>
        <position position="1"/>
    </location>
</feature>
<keyword evidence="1" id="KW-0812">Transmembrane</keyword>
<accession>A0A179V503</accession>
<feature type="non-terminal residue" evidence="2">
    <location>
        <position position="122"/>
    </location>
</feature>
<dbReference type="RefSeq" id="XP_031581500.1">
    <property type="nucleotide sequence ID" value="XM_031725663.1"/>
</dbReference>
<dbReference type="GeneID" id="42529559"/>
<dbReference type="AlphaFoldDB" id="A0A179V503"/>
<dbReference type="EMBL" id="GG657500">
    <property type="protein sequence ID" value="OAT14529.1"/>
    <property type="molecule type" value="Genomic_DNA"/>
</dbReference>
<gene>
    <name evidence="2" type="ORF">BDBG_18077</name>
</gene>
<evidence type="ECO:0000313" key="3">
    <source>
        <dbReference type="Proteomes" id="UP000002038"/>
    </source>
</evidence>
<proteinExistence type="predicted"/>
<feature type="transmembrane region" description="Helical" evidence="1">
    <location>
        <begin position="32"/>
        <end position="51"/>
    </location>
</feature>
<feature type="transmembrane region" description="Helical" evidence="1">
    <location>
        <begin position="71"/>
        <end position="93"/>
    </location>
</feature>
<evidence type="ECO:0000256" key="1">
    <source>
        <dbReference type="SAM" id="Phobius"/>
    </source>
</evidence>
<reference evidence="3" key="1">
    <citation type="journal article" date="2015" name="PLoS Genet.">
        <title>The dynamic genome and transcriptome of the human fungal pathogen Blastomyces and close relative Emmonsia.</title>
        <authorList>
            <person name="Munoz J.F."/>
            <person name="Gauthier G.M."/>
            <person name="Desjardins C.A."/>
            <person name="Gallo J.E."/>
            <person name="Holder J."/>
            <person name="Sullivan T.D."/>
            <person name="Marty A.J."/>
            <person name="Carmen J.C."/>
            <person name="Chen Z."/>
            <person name="Ding L."/>
            <person name="Gujja S."/>
            <person name="Magrini V."/>
            <person name="Misas E."/>
            <person name="Mitreva M."/>
            <person name="Priest M."/>
            <person name="Saif S."/>
            <person name="Whiston E.A."/>
            <person name="Young S."/>
            <person name="Zeng Q."/>
            <person name="Goldman W.E."/>
            <person name="Mardis E.R."/>
            <person name="Taylor J.W."/>
            <person name="McEwen J.G."/>
            <person name="Clay O.K."/>
            <person name="Klein B.S."/>
            <person name="Cuomo C.A."/>
        </authorList>
    </citation>
    <scope>NUCLEOTIDE SEQUENCE [LARGE SCALE GENOMIC DNA]</scope>
    <source>
        <strain evidence="3">SLH14081</strain>
    </source>
</reference>
<keyword evidence="3" id="KW-1185">Reference proteome</keyword>